<reference evidence="4" key="1">
    <citation type="thesis" date="2020" institute="ProQuest LLC" country="789 East Eisenhower Parkway, Ann Arbor, MI, USA">
        <title>Comparative Genomics and Chromosome Evolution.</title>
        <authorList>
            <person name="Mudd A.B."/>
        </authorList>
    </citation>
    <scope>NUCLEOTIDE SEQUENCE</scope>
    <source>
        <strain evidence="4">HN-11 Male</strain>
        <tissue evidence="4">Kidney and liver</tissue>
    </source>
</reference>
<dbReference type="Pfam" id="PF07353">
    <property type="entry name" value="Uroplakin_II"/>
    <property type="match status" value="1"/>
</dbReference>
<feature type="compositionally biased region" description="Polar residues" evidence="1">
    <location>
        <begin position="239"/>
        <end position="251"/>
    </location>
</feature>
<dbReference type="AlphaFoldDB" id="A0A8J6FR77"/>
<evidence type="ECO:0000313" key="4">
    <source>
        <dbReference type="EMBL" id="KAG9491265.1"/>
    </source>
</evidence>
<dbReference type="GO" id="GO:0006833">
    <property type="term" value="P:water transport"/>
    <property type="evidence" value="ECO:0007669"/>
    <property type="project" value="TreeGrafter"/>
</dbReference>
<comment type="caution">
    <text evidence="4">The sequence shown here is derived from an EMBL/GenBank/DDBJ whole genome shotgun (WGS) entry which is preliminary data.</text>
</comment>
<dbReference type="InterPro" id="IPR009952">
    <property type="entry name" value="Uroplakin-2"/>
</dbReference>
<keyword evidence="2" id="KW-1133">Transmembrane helix</keyword>
<gene>
    <name evidence="4" type="ORF">GDO78_006569</name>
</gene>
<keyword evidence="3" id="KW-0732">Signal</keyword>
<proteinExistence type="predicted"/>
<feature type="compositionally biased region" description="Basic and acidic residues" evidence="1">
    <location>
        <begin position="215"/>
        <end position="225"/>
    </location>
</feature>
<dbReference type="EMBL" id="WNTK01000002">
    <property type="protein sequence ID" value="KAG9491265.1"/>
    <property type="molecule type" value="Genomic_DNA"/>
</dbReference>
<feature type="transmembrane region" description="Helical" evidence="2">
    <location>
        <begin position="183"/>
        <end position="206"/>
    </location>
</feature>
<feature type="chain" id="PRO_5035255656" evidence="3">
    <location>
        <begin position="23"/>
        <end position="251"/>
    </location>
</feature>
<feature type="signal peptide" evidence="3">
    <location>
        <begin position="1"/>
        <end position="22"/>
    </location>
</feature>
<evidence type="ECO:0000256" key="3">
    <source>
        <dbReference type="SAM" id="SignalP"/>
    </source>
</evidence>
<dbReference type="PANTHER" id="PTHR15446">
    <property type="entry name" value="UROPLAKIN III"/>
    <property type="match status" value="1"/>
</dbReference>
<accession>A0A8J6FR77</accession>
<keyword evidence="2" id="KW-0472">Membrane</keyword>
<name>A0A8J6FR77_ELECQ</name>
<evidence type="ECO:0000256" key="1">
    <source>
        <dbReference type="SAM" id="MobiDB-lite"/>
    </source>
</evidence>
<keyword evidence="5" id="KW-1185">Reference proteome</keyword>
<sequence length="251" mass="27249">MGAGRYLLAALLALLHYDLARGVAPLLCSSTICAINPTLNTIILEKPYCFYTSSSPVTVALYVARNSAESNKLELTNTYYTTDRGRSAPYVAATFKNPVCAGDPTTADIGEYVYRVGDNENCFNLKFCNGPLLNNTAYRFLYAFYDTSNVLLYQSSWSAPITTKQGKNPSSIDTWPGARSGGMIVLTSILSVLMFLLLAGLVAAVITSLMTQTKELEPTRHESRSTHVPQKSEGAAPSLSGSERYSTNPQP</sequence>
<keyword evidence="2" id="KW-0812">Transmembrane</keyword>
<protein>
    <submittedName>
        <fullName evidence="4">Uncharacterized protein</fullName>
    </submittedName>
</protein>
<dbReference type="GO" id="GO:0005886">
    <property type="term" value="C:plasma membrane"/>
    <property type="evidence" value="ECO:0007669"/>
    <property type="project" value="TreeGrafter"/>
</dbReference>
<evidence type="ECO:0000313" key="5">
    <source>
        <dbReference type="Proteomes" id="UP000770717"/>
    </source>
</evidence>
<dbReference type="OrthoDB" id="9945328at2759"/>
<dbReference type="InterPro" id="IPR024831">
    <property type="entry name" value="Uroplakin-3"/>
</dbReference>
<evidence type="ECO:0000256" key="2">
    <source>
        <dbReference type="SAM" id="Phobius"/>
    </source>
</evidence>
<dbReference type="PANTHER" id="PTHR15446:SF17">
    <property type="entry name" value="UROPLAKIN-3A"/>
    <property type="match status" value="1"/>
</dbReference>
<feature type="region of interest" description="Disordered" evidence="1">
    <location>
        <begin position="215"/>
        <end position="251"/>
    </location>
</feature>
<dbReference type="Proteomes" id="UP000770717">
    <property type="component" value="Unassembled WGS sequence"/>
</dbReference>
<organism evidence="4 5">
    <name type="scientific">Eleutherodactylus coqui</name>
    <name type="common">Puerto Rican coqui</name>
    <dbReference type="NCBI Taxonomy" id="57060"/>
    <lineage>
        <taxon>Eukaryota</taxon>
        <taxon>Metazoa</taxon>
        <taxon>Chordata</taxon>
        <taxon>Craniata</taxon>
        <taxon>Vertebrata</taxon>
        <taxon>Euteleostomi</taxon>
        <taxon>Amphibia</taxon>
        <taxon>Batrachia</taxon>
        <taxon>Anura</taxon>
        <taxon>Neobatrachia</taxon>
        <taxon>Hyloidea</taxon>
        <taxon>Eleutherodactylidae</taxon>
        <taxon>Eleutherodactylinae</taxon>
        <taxon>Eleutherodactylus</taxon>
        <taxon>Eleutherodactylus</taxon>
    </lineage>
</organism>
<dbReference type="GO" id="GO:0015840">
    <property type="term" value="P:urea transport"/>
    <property type="evidence" value="ECO:0007669"/>
    <property type="project" value="TreeGrafter"/>
</dbReference>